<dbReference type="InterPro" id="IPR044926">
    <property type="entry name" value="RGS_subdomain_2"/>
</dbReference>
<evidence type="ECO:0000313" key="2">
    <source>
        <dbReference type="EMBL" id="ORX78151.1"/>
    </source>
</evidence>
<dbReference type="OrthoDB" id="196547at2759"/>
<organism evidence="2 3">
    <name type="scientific">Anaeromyces robustus</name>
    <dbReference type="NCBI Taxonomy" id="1754192"/>
    <lineage>
        <taxon>Eukaryota</taxon>
        <taxon>Fungi</taxon>
        <taxon>Fungi incertae sedis</taxon>
        <taxon>Chytridiomycota</taxon>
        <taxon>Chytridiomycota incertae sedis</taxon>
        <taxon>Neocallimastigomycetes</taxon>
        <taxon>Neocallimastigales</taxon>
        <taxon>Neocallimastigaceae</taxon>
        <taxon>Anaeromyces</taxon>
    </lineage>
</organism>
<dbReference type="SUPFAM" id="SSF48097">
    <property type="entry name" value="Regulator of G-protein signaling, RGS"/>
    <property type="match status" value="1"/>
</dbReference>
<gene>
    <name evidence="2" type="ORF">BCR32DRAFT_179954</name>
</gene>
<dbReference type="Pfam" id="PF00615">
    <property type="entry name" value="RGS"/>
    <property type="match status" value="1"/>
</dbReference>
<reference evidence="2 3" key="2">
    <citation type="submission" date="2016-08" db="EMBL/GenBank/DDBJ databases">
        <title>Pervasive Adenine N6-methylation of Active Genes in Fungi.</title>
        <authorList>
            <consortium name="DOE Joint Genome Institute"/>
            <person name="Mondo S.J."/>
            <person name="Dannebaum R.O."/>
            <person name="Kuo R.C."/>
            <person name="Labutti K."/>
            <person name="Haridas S."/>
            <person name="Kuo A."/>
            <person name="Salamov A."/>
            <person name="Ahrendt S.R."/>
            <person name="Lipzen A."/>
            <person name="Sullivan W."/>
            <person name="Andreopoulos W.B."/>
            <person name="Clum A."/>
            <person name="Lindquist E."/>
            <person name="Daum C."/>
            <person name="Ramamoorthy G.K."/>
            <person name="Gryganskyi A."/>
            <person name="Culley D."/>
            <person name="Magnuson J.K."/>
            <person name="James T.Y."/>
            <person name="O'Malley M.A."/>
            <person name="Stajich J.E."/>
            <person name="Spatafora J.W."/>
            <person name="Visel A."/>
            <person name="Grigoriev I.V."/>
        </authorList>
    </citation>
    <scope>NUCLEOTIDE SEQUENCE [LARGE SCALE GENOMIC DNA]</scope>
    <source>
        <strain evidence="2 3">S4</strain>
    </source>
</reference>
<feature type="domain" description="RGS" evidence="1">
    <location>
        <begin position="11"/>
        <end position="70"/>
    </location>
</feature>
<reference evidence="2 3" key="1">
    <citation type="submission" date="2016-08" db="EMBL/GenBank/DDBJ databases">
        <title>A Parts List for Fungal Cellulosomes Revealed by Comparative Genomics.</title>
        <authorList>
            <consortium name="DOE Joint Genome Institute"/>
            <person name="Haitjema C.H."/>
            <person name="Gilmore S.P."/>
            <person name="Henske J.K."/>
            <person name="Solomon K.V."/>
            <person name="De Groot R."/>
            <person name="Kuo A."/>
            <person name="Mondo S.J."/>
            <person name="Salamov A.A."/>
            <person name="Labutti K."/>
            <person name="Zhao Z."/>
            <person name="Chiniquy J."/>
            <person name="Barry K."/>
            <person name="Brewer H.M."/>
            <person name="Purvine S.O."/>
            <person name="Wright A.T."/>
            <person name="Boxma B."/>
            <person name="Van Alen T."/>
            <person name="Hackstein J.H."/>
            <person name="Baker S.E."/>
            <person name="Grigoriev I.V."/>
            <person name="O'Malley M.A."/>
        </authorList>
    </citation>
    <scope>NUCLEOTIDE SEQUENCE [LARGE SCALE GENOMIC DNA]</scope>
    <source>
        <strain evidence="2 3">S4</strain>
    </source>
</reference>
<accession>A0A1Y1WX81</accession>
<name>A0A1Y1WX81_9FUNG</name>
<keyword evidence="3" id="KW-1185">Reference proteome</keyword>
<feature type="non-terminal residue" evidence="2">
    <location>
        <position position="1"/>
    </location>
</feature>
<dbReference type="EMBL" id="MCFG01000221">
    <property type="protein sequence ID" value="ORX78151.1"/>
    <property type="molecule type" value="Genomic_DNA"/>
</dbReference>
<dbReference type="InterPro" id="IPR036305">
    <property type="entry name" value="RGS_sf"/>
</dbReference>
<dbReference type="Proteomes" id="UP000193944">
    <property type="component" value="Unassembled WGS sequence"/>
</dbReference>
<sequence>DVSVGEILVHGLKAMLKSKVPLCYFLHTLIEDYCCENLFFYLEIEQYKVFMFESPKAQLKAAQYIYITYLDASSKIEVNIDEKI</sequence>
<proteinExistence type="predicted"/>
<protein>
    <recommendedName>
        <fullName evidence="1">RGS domain-containing protein</fullName>
    </recommendedName>
</protein>
<evidence type="ECO:0000313" key="3">
    <source>
        <dbReference type="Proteomes" id="UP000193944"/>
    </source>
</evidence>
<dbReference type="AlphaFoldDB" id="A0A1Y1WX81"/>
<dbReference type="STRING" id="1754192.A0A1Y1WX81"/>
<evidence type="ECO:0000259" key="1">
    <source>
        <dbReference type="PROSITE" id="PS50132"/>
    </source>
</evidence>
<dbReference type="PROSITE" id="PS50132">
    <property type="entry name" value="RGS"/>
    <property type="match status" value="1"/>
</dbReference>
<dbReference type="InterPro" id="IPR016137">
    <property type="entry name" value="RGS"/>
</dbReference>
<comment type="caution">
    <text evidence="2">The sequence shown here is derived from an EMBL/GenBank/DDBJ whole genome shotgun (WGS) entry which is preliminary data.</text>
</comment>
<feature type="non-terminal residue" evidence="2">
    <location>
        <position position="84"/>
    </location>
</feature>
<dbReference type="Gene3D" id="1.10.167.10">
    <property type="entry name" value="Regulator of G-protein Signalling 4, domain 2"/>
    <property type="match status" value="1"/>
</dbReference>